<keyword evidence="2" id="KW-1185">Reference proteome</keyword>
<reference evidence="1 2" key="1">
    <citation type="submission" date="2014-07" db="EMBL/GenBank/DDBJ databases">
        <authorList>
            <person name="Wibberg Daniel"/>
        </authorList>
    </citation>
    <scope>NUCLEOTIDE SEQUENCE [LARGE SCALE GENOMIC DNA]</scope>
</reference>
<organism evidence="1 2">
    <name type="scientific">Caldibacillus thermoamylovorans</name>
    <dbReference type="NCBI Taxonomy" id="35841"/>
    <lineage>
        <taxon>Bacteria</taxon>
        <taxon>Bacillati</taxon>
        <taxon>Bacillota</taxon>
        <taxon>Bacilli</taxon>
        <taxon>Bacillales</taxon>
        <taxon>Bacillaceae</taxon>
        <taxon>Caldibacillus</taxon>
    </lineage>
</organism>
<evidence type="ECO:0000313" key="2">
    <source>
        <dbReference type="Proteomes" id="UP000040576"/>
    </source>
</evidence>
<protein>
    <recommendedName>
        <fullName evidence="3">DUF2383 domain-containing protein</fullName>
    </recommendedName>
</protein>
<name>A0A090IZE0_9BACI</name>
<evidence type="ECO:0008006" key="3">
    <source>
        <dbReference type="Google" id="ProtNLM"/>
    </source>
</evidence>
<dbReference type="AlphaFoldDB" id="A0A090IZE0"/>
<dbReference type="EMBL" id="CCRF01000037">
    <property type="protein sequence ID" value="CEE00900.1"/>
    <property type="molecule type" value="Genomic_DNA"/>
</dbReference>
<dbReference type="RefSeq" id="WP_034768812.1">
    <property type="nucleotide sequence ID" value="NZ_CCRF01000037.1"/>
</dbReference>
<sequence>MENGLEQLEMLLDDTLQIVDHMVVDREYEDMLTSVKNGLLMQRQSVKEMRNTSREEQQIAANFIDENLNKLNEIVQKLESILLDDYQSTTEHRIEQYEQLSLENQMEQTETYHDKIDYLSAVKIRENINRMTEVMLQIRS</sequence>
<gene>
    <name evidence="1" type="ORF">BT1A1_1068</name>
</gene>
<evidence type="ECO:0000313" key="1">
    <source>
        <dbReference type="EMBL" id="CEE00900.1"/>
    </source>
</evidence>
<proteinExistence type="predicted"/>
<accession>A0A090IZE0</accession>
<dbReference type="Proteomes" id="UP000040576">
    <property type="component" value="Unassembled WGS sequence"/>
</dbReference>